<keyword evidence="7 9" id="KW-0057">Aromatic amino acid biosynthesis</keyword>
<dbReference type="Proteomes" id="UP000595091">
    <property type="component" value="Chromosome"/>
</dbReference>
<comment type="similarity">
    <text evidence="9">Belongs to the TrpF family.</text>
</comment>
<accession>A0A7M1KSI2</accession>
<keyword evidence="8 9" id="KW-0413">Isomerase</keyword>
<comment type="catalytic activity">
    <reaction evidence="1 9">
        <text>N-(5-phospho-beta-D-ribosyl)anthranilate = 1-(2-carboxyphenylamino)-1-deoxy-D-ribulose 5-phosphate</text>
        <dbReference type="Rhea" id="RHEA:21540"/>
        <dbReference type="ChEBI" id="CHEBI:18277"/>
        <dbReference type="ChEBI" id="CHEBI:58613"/>
        <dbReference type="EC" id="5.3.1.24"/>
    </reaction>
</comment>
<dbReference type="EMBL" id="CP063065">
    <property type="protein sequence ID" value="QOQ79287.1"/>
    <property type="molecule type" value="Genomic_DNA"/>
</dbReference>
<evidence type="ECO:0000256" key="4">
    <source>
        <dbReference type="ARBA" id="ARBA00022272"/>
    </source>
</evidence>
<evidence type="ECO:0000256" key="2">
    <source>
        <dbReference type="ARBA" id="ARBA00004664"/>
    </source>
</evidence>
<comment type="pathway">
    <text evidence="2 9">Amino-acid biosynthesis; L-tryptophan biosynthesis; L-tryptophan from chorismate: step 3/5.</text>
</comment>
<keyword evidence="6 9" id="KW-0822">Tryptophan biosynthesis</keyword>
<sequence>MLKQLYSIITYEEAVQTIDAGADHIGLVPMQDGGVPAHRVEHDLVDKIFDKCRERGVKTVAIMLNHDGQEIIDVCQRVKPDIVHFAGMDFTCDEDFATKIREACPGIEIMQAVLVDGPGALDRAIEYSKFADWILTDTGLAPDTGIGASGETHDWDIDKAIVEAVDTPVIMAGGLGPDNVEEAIRHVRPAGVDSLSKTSIKYDGGHMEKDIEKVRLFCERADKAAAELER</sequence>
<dbReference type="HAMAP" id="MF_00135">
    <property type="entry name" value="PRAI"/>
    <property type="match status" value="1"/>
</dbReference>
<dbReference type="PANTHER" id="PTHR42894">
    <property type="entry name" value="N-(5'-PHOSPHORIBOSYL)ANTHRANILATE ISOMERASE"/>
    <property type="match status" value="1"/>
</dbReference>
<evidence type="ECO:0000259" key="10">
    <source>
        <dbReference type="Pfam" id="PF00697"/>
    </source>
</evidence>
<organism evidence="11 12">
    <name type="scientific">Aerococcus urinaeequi</name>
    <dbReference type="NCBI Taxonomy" id="51665"/>
    <lineage>
        <taxon>Bacteria</taxon>
        <taxon>Bacillati</taxon>
        <taxon>Bacillota</taxon>
        <taxon>Bacilli</taxon>
        <taxon>Lactobacillales</taxon>
        <taxon>Aerococcaceae</taxon>
        <taxon>Aerococcus</taxon>
    </lineage>
</organism>
<evidence type="ECO:0000256" key="1">
    <source>
        <dbReference type="ARBA" id="ARBA00001164"/>
    </source>
</evidence>
<dbReference type="InterPro" id="IPR044643">
    <property type="entry name" value="TrpF_fam"/>
</dbReference>
<dbReference type="CDD" id="cd00405">
    <property type="entry name" value="PRAI"/>
    <property type="match status" value="1"/>
</dbReference>
<dbReference type="GO" id="GO:0004640">
    <property type="term" value="F:phosphoribosylanthranilate isomerase activity"/>
    <property type="evidence" value="ECO:0007669"/>
    <property type="project" value="UniProtKB-UniRule"/>
</dbReference>
<evidence type="ECO:0000256" key="8">
    <source>
        <dbReference type="ARBA" id="ARBA00023235"/>
    </source>
</evidence>
<evidence type="ECO:0000256" key="6">
    <source>
        <dbReference type="ARBA" id="ARBA00022822"/>
    </source>
</evidence>
<reference evidence="11 12" key="1">
    <citation type="submission" date="2020-10" db="EMBL/GenBank/DDBJ databases">
        <title>Plasmid carrying two tetracycline resistance determinant.</title>
        <authorList>
            <person name="Yang Q."/>
        </authorList>
    </citation>
    <scope>NUCLEOTIDE SEQUENCE [LARGE SCALE GENOMIC DNA]</scope>
    <source>
        <strain evidence="11 12">T43</strain>
    </source>
</reference>
<dbReference type="InterPro" id="IPR013785">
    <property type="entry name" value="Aldolase_TIM"/>
</dbReference>
<dbReference type="UniPathway" id="UPA00035">
    <property type="reaction ID" value="UER00042"/>
</dbReference>
<dbReference type="AlphaFoldDB" id="A0A7M1KSI2"/>
<dbReference type="Pfam" id="PF00697">
    <property type="entry name" value="PRAI"/>
    <property type="match status" value="1"/>
</dbReference>
<keyword evidence="5 9" id="KW-0028">Amino-acid biosynthesis</keyword>
<dbReference type="InterPro" id="IPR001240">
    <property type="entry name" value="PRAI_dom"/>
</dbReference>
<gene>
    <name evidence="9" type="primary">trpF</name>
    <name evidence="11" type="ORF">IMX20_00765</name>
</gene>
<dbReference type="InterPro" id="IPR011060">
    <property type="entry name" value="RibuloseP-bd_barrel"/>
</dbReference>
<protein>
    <recommendedName>
        <fullName evidence="4 9">N-(5'-phosphoribosyl)anthranilate isomerase</fullName>
        <shortName evidence="9">PRAI</shortName>
        <ecNumber evidence="3 9">5.3.1.24</ecNumber>
    </recommendedName>
</protein>
<evidence type="ECO:0000256" key="9">
    <source>
        <dbReference type="HAMAP-Rule" id="MF_00135"/>
    </source>
</evidence>
<evidence type="ECO:0000313" key="11">
    <source>
        <dbReference type="EMBL" id="QOQ79287.1"/>
    </source>
</evidence>
<proteinExistence type="inferred from homology"/>
<evidence type="ECO:0000256" key="5">
    <source>
        <dbReference type="ARBA" id="ARBA00022605"/>
    </source>
</evidence>
<dbReference type="Gene3D" id="3.20.20.70">
    <property type="entry name" value="Aldolase class I"/>
    <property type="match status" value="1"/>
</dbReference>
<dbReference type="GO" id="GO:0000162">
    <property type="term" value="P:L-tryptophan biosynthetic process"/>
    <property type="evidence" value="ECO:0007669"/>
    <property type="project" value="UniProtKB-UniRule"/>
</dbReference>
<evidence type="ECO:0000256" key="3">
    <source>
        <dbReference type="ARBA" id="ARBA00012572"/>
    </source>
</evidence>
<feature type="domain" description="N-(5'phosphoribosyl) anthranilate isomerase (PRAI)" evidence="10">
    <location>
        <begin position="41"/>
        <end position="219"/>
    </location>
</feature>
<dbReference type="SUPFAM" id="SSF51366">
    <property type="entry name" value="Ribulose-phoshate binding barrel"/>
    <property type="match status" value="1"/>
</dbReference>
<dbReference type="EC" id="5.3.1.24" evidence="3 9"/>
<name>A0A7M1KSI2_9LACT</name>
<evidence type="ECO:0000313" key="12">
    <source>
        <dbReference type="Proteomes" id="UP000595091"/>
    </source>
</evidence>
<dbReference type="RefSeq" id="WP_197558587.1">
    <property type="nucleotide sequence ID" value="NZ_CP063065.1"/>
</dbReference>
<dbReference type="PANTHER" id="PTHR42894:SF1">
    <property type="entry name" value="N-(5'-PHOSPHORIBOSYL)ANTHRANILATE ISOMERASE"/>
    <property type="match status" value="1"/>
</dbReference>
<evidence type="ECO:0000256" key="7">
    <source>
        <dbReference type="ARBA" id="ARBA00023141"/>
    </source>
</evidence>